<keyword evidence="2" id="KW-1185">Reference proteome</keyword>
<evidence type="ECO:0000313" key="2">
    <source>
        <dbReference type="Proteomes" id="UP000029518"/>
    </source>
</evidence>
<accession>A0A089MGW1</accession>
<dbReference type="HOGENOM" id="CLU_2937217_0_0_9"/>
<organism evidence="1 2">
    <name type="scientific">Paenibacillus borealis</name>
    <dbReference type="NCBI Taxonomy" id="160799"/>
    <lineage>
        <taxon>Bacteria</taxon>
        <taxon>Bacillati</taxon>
        <taxon>Bacillota</taxon>
        <taxon>Bacilli</taxon>
        <taxon>Bacillales</taxon>
        <taxon>Paenibacillaceae</taxon>
        <taxon>Paenibacillus</taxon>
    </lineage>
</organism>
<dbReference type="Proteomes" id="UP000029518">
    <property type="component" value="Chromosome"/>
</dbReference>
<evidence type="ECO:0000313" key="1">
    <source>
        <dbReference type="EMBL" id="AIQ55814.1"/>
    </source>
</evidence>
<dbReference type="KEGG" id="pbd:PBOR_01655"/>
<dbReference type="RefSeq" id="WP_042210136.1">
    <property type="nucleotide sequence ID" value="NZ_CP009285.1"/>
</dbReference>
<proteinExistence type="predicted"/>
<protein>
    <submittedName>
        <fullName evidence="1">Uncharacterized protein</fullName>
    </submittedName>
</protein>
<name>A0A089MGW1_PAEBO</name>
<dbReference type="AlphaFoldDB" id="A0A089MGW1"/>
<gene>
    <name evidence="1" type="ORF">PBOR_01655</name>
</gene>
<dbReference type="EMBL" id="CP009285">
    <property type="protein sequence ID" value="AIQ55814.1"/>
    <property type="molecule type" value="Genomic_DNA"/>
</dbReference>
<sequence length="60" mass="7347">MKYKNYLVNLLRGEEMLHFMQQFWISVDFKRRMLYLMQDFKPPTQQKAKMIDVVSRETSG</sequence>
<reference evidence="1" key="1">
    <citation type="submission" date="2014-08" db="EMBL/GenBank/DDBJ databases">
        <title>Comparative genomics of the Paenibacillus odorifer group.</title>
        <authorList>
            <person name="den Bakker H.C."/>
            <person name="Tsai Y.-C.Y.-C."/>
            <person name="Martin N."/>
            <person name="Korlach J."/>
            <person name="Wiedmann M."/>
        </authorList>
    </citation>
    <scope>NUCLEOTIDE SEQUENCE [LARGE SCALE GENOMIC DNA]</scope>
    <source>
        <strain evidence="1">DSM 13188</strain>
    </source>
</reference>